<feature type="region of interest" description="Disordered" evidence="16">
    <location>
        <begin position="30"/>
        <end position="58"/>
    </location>
</feature>
<evidence type="ECO:0000256" key="1">
    <source>
        <dbReference type="ARBA" id="ARBA00004496"/>
    </source>
</evidence>
<evidence type="ECO:0000256" key="15">
    <source>
        <dbReference type="PROSITE-ProRule" id="PRU01341"/>
    </source>
</evidence>
<dbReference type="Gene3D" id="2.40.30.230">
    <property type="match status" value="1"/>
</dbReference>
<evidence type="ECO:0000256" key="3">
    <source>
        <dbReference type="ARBA" id="ARBA00022490"/>
    </source>
</evidence>
<dbReference type="Gene3D" id="3.40.50.300">
    <property type="entry name" value="P-loop containing nucleotide triphosphate hydrolases"/>
    <property type="match status" value="2"/>
</dbReference>
<evidence type="ECO:0000256" key="8">
    <source>
        <dbReference type="ARBA" id="ARBA00022806"/>
    </source>
</evidence>
<dbReference type="InterPro" id="IPR041677">
    <property type="entry name" value="DNA2/NAM7_AAA_11"/>
</dbReference>
<dbReference type="Pfam" id="PF18141">
    <property type="entry name" value="UPF1_1B_dom"/>
    <property type="match status" value="1"/>
</dbReference>
<dbReference type="CDD" id="cd21407">
    <property type="entry name" value="1B_UPF1-like"/>
    <property type="match status" value="1"/>
</dbReference>
<feature type="region of interest" description="Disordered" evidence="16">
    <location>
        <begin position="961"/>
        <end position="993"/>
    </location>
</feature>
<comment type="catalytic activity">
    <reaction evidence="12">
        <text>ATP + H2O = ADP + phosphate + H(+)</text>
        <dbReference type="Rhea" id="RHEA:13065"/>
        <dbReference type="ChEBI" id="CHEBI:15377"/>
        <dbReference type="ChEBI" id="CHEBI:15378"/>
        <dbReference type="ChEBI" id="CHEBI:30616"/>
        <dbReference type="ChEBI" id="CHEBI:43474"/>
        <dbReference type="ChEBI" id="CHEBI:456216"/>
        <dbReference type="EC" id="3.6.4.12"/>
    </reaction>
    <physiologicalReaction direction="left-to-right" evidence="12">
        <dbReference type="Rhea" id="RHEA:13066"/>
    </physiologicalReaction>
</comment>
<dbReference type="OrthoDB" id="6513042at2759"/>
<dbReference type="Pfam" id="PF09416">
    <property type="entry name" value="UPF1_Zn_bind"/>
    <property type="match status" value="1"/>
</dbReference>
<evidence type="ECO:0000256" key="5">
    <source>
        <dbReference type="ARBA" id="ARBA00022741"/>
    </source>
</evidence>
<feature type="region of interest" description="Disordered" evidence="16">
    <location>
        <begin position="1"/>
        <end position="20"/>
    </location>
</feature>
<dbReference type="InterPro" id="IPR040812">
    <property type="entry name" value="UPF1_1B_dom"/>
</dbReference>
<dbReference type="InterPro" id="IPR045055">
    <property type="entry name" value="DNA2/NAM7-like"/>
</dbReference>
<dbReference type="GO" id="GO:0003723">
    <property type="term" value="F:RNA binding"/>
    <property type="evidence" value="ECO:0007669"/>
    <property type="project" value="InterPro"/>
</dbReference>
<organism evidence="18 19">
    <name type="scientific">Dispira parvispora</name>
    <dbReference type="NCBI Taxonomy" id="1520584"/>
    <lineage>
        <taxon>Eukaryota</taxon>
        <taxon>Fungi</taxon>
        <taxon>Fungi incertae sedis</taxon>
        <taxon>Zoopagomycota</taxon>
        <taxon>Kickxellomycotina</taxon>
        <taxon>Dimargaritomycetes</taxon>
        <taxon>Dimargaritales</taxon>
        <taxon>Dimargaritaceae</taxon>
        <taxon>Dispira</taxon>
    </lineage>
</organism>
<dbReference type="Pfam" id="PF13086">
    <property type="entry name" value="AAA_11"/>
    <property type="match status" value="2"/>
</dbReference>
<keyword evidence="6 15" id="KW-0863">Zinc-finger</keyword>
<proteinExistence type="inferred from homology"/>
<dbReference type="AlphaFoldDB" id="A0A9W8ASV3"/>
<keyword evidence="11" id="KW-0866">Nonsense-mediated mRNA decay</keyword>
<reference evidence="18" key="1">
    <citation type="submission" date="2022-07" db="EMBL/GenBank/DDBJ databases">
        <title>Phylogenomic reconstructions and comparative analyses of Kickxellomycotina fungi.</title>
        <authorList>
            <person name="Reynolds N.K."/>
            <person name="Stajich J.E."/>
            <person name="Barry K."/>
            <person name="Grigoriev I.V."/>
            <person name="Crous P."/>
            <person name="Smith M.E."/>
        </authorList>
    </citation>
    <scope>NUCLEOTIDE SEQUENCE</scope>
    <source>
        <strain evidence="18">RSA 1196</strain>
    </source>
</reference>
<evidence type="ECO:0000256" key="7">
    <source>
        <dbReference type="ARBA" id="ARBA00022801"/>
    </source>
</evidence>
<dbReference type="InterPro" id="IPR003593">
    <property type="entry name" value="AAA+_ATPase"/>
</dbReference>
<dbReference type="GO" id="GO:0016787">
    <property type="term" value="F:hydrolase activity"/>
    <property type="evidence" value="ECO:0007669"/>
    <property type="project" value="UniProtKB-KW"/>
</dbReference>
<evidence type="ECO:0000256" key="13">
    <source>
        <dbReference type="ARBA" id="ARBA00049390"/>
    </source>
</evidence>
<dbReference type="InterPro" id="IPR041679">
    <property type="entry name" value="DNA2/NAM7-like_C"/>
</dbReference>
<feature type="compositionally biased region" description="Polar residues" evidence="16">
    <location>
        <begin position="1117"/>
        <end position="1126"/>
    </location>
</feature>
<dbReference type="InterPro" id="IPR018999">
    <property type="entry name" value="UPF1_CH/ZBD"/>
</dbReference>
<keyword evidence="4 15" id="KW-0479">Metal-binding</keyword>
<feature type="region of interest" description="C4" evidence="15">
    <location>
        <begin position="128"/>
        <end position="158"/>
    </location>
</feature>
<feature type="region of interest" description="CC/SHH/C" evidence="15">
    <location>
        <begin position="82"/>
        <end position="110"/>
    </location>
</feature>
<evidence type="ECO:0000313" key="19">
    <source>
        <dbReference type="Proteomes" id="UP001150925"/>
    </source>
</evidence>
<evidence type="ECO:0000256" key="16">
    <source>
        <dbReference type="SAM" id="MobiDB-lite"/>
    </source>
</evidence>
<evidence type="ECO:0000256" key="4">
    <source>
        <dbReference type="ARBA" id="ARBA00022723"/>
    </source>
</evidence>
<keyword evidence="3" id="KW-0963">Cytoplasm</keyword>
<dbReference type="GO" id="GO:0003678">
    <property type="term" value="F:DNA helicase activity"/>
    <property type="evidence" value="ECO:0007669"/>
    <property type="project" value="UniProtKB-EC"/>
</dbReference>
<dbReference type="InterPro" id="IPR047187">
    <property type="entry name" value="SF1_C_Upf1"/>
</dbReference>
<keyword evidence="5" id="KW-0547">Nucleotide-binding</keyword>
<dbReference type="GO" id="GO:0005524">
    <property type="term" value="F:ATP binding"/>
    <property type="evidence" value="ECO:0007669"/>
    <property type="project" value="UniProtKB-KW"/>
</dbReference>
<evidence type="ECO:0000256" key="11">
    <source>
        <dbReference type="ARBA" id="ARBA00023161"/>
    </source>
</evidence>
<dbReference type="GO" id="GO:0005737">
    <property type="term" value="C:cytoplasm"/>
    <property type="evidence" value="ECO:0007669"/>
    <property type="project" value="UniProtKB-SubCell"/>
</dbReference>
<dbReference type="CDD" id="cd21400">
    <property type="entry name" value="ZBD_UPF1-like"/>
    <property type="match status" value="1"/>
</dbReference>
<name>A0A9W8ASV3_9FUNG</name>
<comment type="function">
    <text evidence="14">RNA-dependent helicase required for nonsense-mediated decay (NMD) of aberrant mRNAs containing premature stop codons and modulates the expression level of normal mRNAs. Also capable of unwinding double-stranded DNA and translocating on single-stranded DNA.</text>
</comment>
<dbReference type="CDD" id="cd18808">
    <property type="entry name" value="SF1_C_Upf1"/>
    <property type="match status" value="1"/>
</dbReference>
<sequence>MPTNNNHETLGSAHVPDESLVHEAEARLGQLSLVSDSPESTPVDSHLEVDSDEDQAEESDPKLPHYACQYCNIHTPASVVKCLGCHKWFCNARGSSPGSHIVNHLVTSRHKEVMLHPDSTLGETILECYNCGCRNIFLLGFIPAKSDTVVVLLCRQPCASMTTNKDMTWDVSQWLPLIRDRCLLPWLVTVPSEQEQLHARQITTDQIHRLESLWKEKPTAKLNDLEKPTEDEALQPISVRYDDAFQYQNVFGPLVQREAEYNRKLRETQTQDDVTVRWDMGLNGKRLAWFVLPKIELGEARLAVGDLLRLCYRGELFPHWTGEGNVIKLPNNLSDEVCVELRNTDKLNTDCAHNYTVEFVWNPTSFNRMQSALKEFALNEMAISGHLYHRLLGHEVEPLELKHVLPQFFSAPGLPELNHSQVYAVKSVLNQPLSLIQGPPGTGKTVTSATIIYQLVKLKLGQVLVCAPSNVAVDQLTEKVNRTGLKIVRVMAEAREEVDPRVRHLCLNDQVANHSGFPELQKLIRLREELGELSVRDESRYRSLRRACEREILDHADVILATCVGAGHRRFKGMRFRAVLIDESTQATEPELLIPLVHGARQVVLVGDHQQLGPVIMCKQTAKAGLDFTLFERLMYLHRKPHRLQVQYRMHPCLSEFPSNMFYEGSLQNGVTAPERMRPDLRFPWPNPVLPMAFMINLGQEEISPSGTSYLNRTEATTCEKVVTRLLKLGVDPQHIGVITPYEGQRSYMVNYMQFSGSLRKDLYKEIEVASVDAFQGREKDYIILSCVRSNEHQGIGFLNDPRRLNVALTRAKYGLIVLGNPKVLSRHSIWYDFLTHFKDHHCLVEGPLDNLKVSMIQLSRPRRRARPRRLRTIPGMDPREAEARLQPGGGGLELMSPHLSSSTGLGDPWLWQDSVASIDAYASQSTFFGASQGMLGGGGMMPFSQELGQLAAGPSMVGKIGDRGKSDGTRMPPSGVPGGLSNSRAPGSHTGKDSAALFNPSFYGLYDEPLTQAGMGSQYSAGILLSQSDRIQVADWLQQQDKYPAHASGAGLANTTMYGGATQRIGNDGANNIRGDSLSSHDGILRYLDEAYKAQPLGNPLVTGANTKRFTHPSEGATQQRFTKF</sequence>
<feature type="domain" description="Upf1" evidence="17">
    <location>
        <begin position="60"/>
        <end position="217"/>
    </location>
</feature>
<dbReference type="GO" id="GO:0008270">
    <property type="term" value="F:zinc ion binding"/>
    <property type="evidence" value="ECO:0007669"/>
    <property type="project" value="UniProtKB-UniRule"/>
</dbReference>
<dbReference type="PANTHER" id="PTHR10887:SF364">
    <property type="entry name" value="REGULATOR OF NONSENSE TRANSCRIPTS 1"/>
    <property type="match status" value="1"/>
</dbReference>
<keyword evidence="8 18" id="KW-0347">Helicase</keyword>
<dbReference type="InterPro" id="IPR027417">
    <property type="entry name" value="P-loop_NTPase"/>
</dbReference>
<dbReference type="SMART" id="SM00382">
    <property type="entry name" value="AAA"/>
    <property type="match status" value="1"/>
</dbReference>
<comment type="similarity">
    <text evidence="2">Belongs to the DNA2/NAM7 helicase family.</text>
</comment>
<dbReference type="GO" id="GO:0003724">
    <property type="term" value="F:RNA helicase activity"/>
    <property type="evidence" value="ECO:0007669"/>
    <property type="project" value="UniProtKB-EC"/>
</dbReference>
<evidence type="ECO:0000256" key="2">
    <source>
        <dbReference type="ARBA" id="ARBA00007913"/>
    </source>
</evidence>
<dbReference type="PROSITE" id="PS51997">
    <property type="entry name" value="UPF1_CH_RICH"/>
    <property type="match status" value="1"/>
</dbReference>
<feature type="compositionally biased region" description="Polar residues" evidence="16">
    <location>
        <begin position="32"/>
        <end position="43"/>
    </location>
</feature>
<dbReference type="GO" id="GO:0000184">
    <property type="term" value="P:nuclear-transcribed mRNA catabolic process, nonsense-mediated decay"/>
    <property type="evidence" value="ECO:0007669"/>
    <property type="project" value="UniProtKB-KW"/>
</dbReference>
<keyword evidence="10" id="KW-0067">ATP-binding</keyword>
<evidence type="ECO:0000256" key="6">
    <source>
        <dbReference type="ARBA" id="ARBA00022771"/>
    </source>
</evidence>
<evidence type="ECO:0000256" key="9">
    <source>
        <dbReference type="ARBA" id="ARBA00022833"/>
    </source>
</evidence>
<accession>A0A9W8ASV3</accession>
<dbReference type="Pfam" id="PF13087">
    <property type="entry name" value="AAA_12"/>
    <property type="match status" value="1"/>
</dbReference>
<dbReference type="SUPFAM" id="SSF52540">
    <property type="entry name" value="P-loop containing nucleoside triphosphate hydrolases"/>
    <property type="match status" value="1"/>
</dbReference>
<evidence type="ECO:0000313" key="18">
    <source>
        <dbReference type="EMBL" id="KAJ1968509.1"/>
    </source>
</evidence>
<dbReference type="Gene3D" id="6.10.140.1240">
    <property type="match status" value="1"/>
</dbReference>
<feature type="region of interest" description="C3H" evidence="15">
    <location>
        <begin position="68"/>
        <end position="100"/>
    </location>
</feature>
<keyword evidence="9 15" id="KW-0862">Zinc</keyword>
<dbReference type="Proteomes" id="UP001150925">
    <property type="component" value="Unassembled WGS sequence"/>
</dbReference>
<evidence type="ECO:0000256" key="10">
    <source>
        <dbReference type="ARBA" id="ARBA00022840"/>
    </source>
</evidence>
<keyword evidence="7" id="KW-0378">Hydrolase</keyword>
<protein>
    <submittedName>
        <fullName evidence="18">ATP-dependent RNA helicase</fullName>
    </submittedName>
</protein>
<evidence type="ECO:0000259" key="17">
    <source>
        <dbReference type="PROSITE" id="PS51997"/>
    </source>
</evidence>
<dbReference type="CDD" id="cd18039">
    <property type="entry name" value="DEXXQc_UPF1"/>
    <property type="match status" value="1"/>
</dbReference>
<dbReference type="SMART" id="SM00487">
    <property type="entry name" value="DEXDc"/>
    <property type="match status" value="1"/>
</dbReference>
<gene>
    <name evidence="18" type="primary">NAM7</name>
    <name evidence="18" type="ORF">IWQ62_001200</name>
</gene>
<dbReference type="PANTHER" id="PTHR10887">
    <property type="entry name" value="DNA2/NAM7 HELICASE FAMILY"/>
    <property type="match status" value="1"/>
</dbReference>
<comment type="subcellular location">
    <subcellularLocation>
        <location evidence="1">Cytoplasm</location>
    </subcellularLocation>
</comment>
<keyword evidence="19" id="KW-1185">Reference proteome</keyword>
<dbReference type="EMBL" id="JANBPY010000171">
    <property type="protein sequence ID" value="KAJ1968509.1"/>
    <property type="molecule type" value="Genomic_DNA"/>
</dbReference>
<dbReference type="InterPro" id="IPR014001">
    <property type="entry name" value="Helicase_ATP-bd"/>
</dbReference>
<feature type="region of interest" description="Disordered" evidence="16">
    <location>
        <begin position="1106"/>
        <end position="1126"/>
    </location>
</feature>
<evidence type="ECO:0000256" key="14">
    <source>
        <dbReference type="ARBA" id="ARBA00055561"/>
    </source>
</evidence>
<comment type="catalytic activity">
    <reaction evidence="13">
        <text>ATP + H2O = ADP + phosphate + H(+)</text>
        <dbReference type="Rhea" id="RHEA:13065"/>
        <dbReference type="ChEBI" id="CHEBI:15377"/>
        <dbReference type="ChEBI" id="CHEBI:15378"/>
        <dbReference type="ChEBI" id="CHEBI:30616"/>
        <dbReference type="ChEBI" id="CHEBI:43474"/>
        <dbReference type="ChEBI" id="CHEBI:456216"/>
        <dbReference type="EC" id="3.6.4.13"/>
    </reaction>
    <physiologicalReaction direction="left-to-right" evidence="13">
        <dbReference type="Rhea" id="RHEA:13066"/>
    </physiologicalReaction>
</comment>
<dbReference type="FunFam" id="3.40.50.300:FF:000097">
    <property type="entry name" value="Regulator of nonsense transcripts 1"/>
    <property type="match status" value="1"/>
</dbReference>
<evidence type="ECO:0000256" key="12">
    <source>
        <dbReference type="ARBA" id="ARBA00048432"/>
    </source>
</evidence>
<comment type="caution">
    <text evidence="18">The sequence shown here is derived from an EMBL/GenBank/DDBJ whole genome shotgun (WGS) entry which is preliminary data.</text>
</comment>